<organism evidence="1 2">
    <name type="scientific">Rotaria socialis</name>
    <dbReference type="NCBI Taxonomy" id="392032"/>
    <lineage>
        <taxon>Eukaryota</taxon>
        <taxon>Metazoa</taxon>
        <taxon>Spiralia</taxon>
        <taxon>Gnathifera</taxon>
        <taxon>Rotifera</taxon>
        <taxon>Eurotatoria</taxon>
        <taxon>Bdelloidea</taxon>
        <taxon>Philodinida</taxon>
        <taxon>Philodinidae</taxon>
        <taxon>Rotaria</taxon>
    </lineage>
</organism>
<evidence type="ECO:0000313" key="1">
    <source>
        <dbReference type="EMBL" id="CAF4964142.1"/>
    </source>
</evidence>
<proteinExistence type="predicted"/>
<sequence>DDYQQPWATQEYIQRLSDEPSKWLFNSNNIFHNRPWLSEHQVNASADGFNKLKDRWLASLPYGTW</sequence>
<gene>
    <name evidence="1" type="ORF">UJA718_LOCUS48409</name>
</gene>
<dbReference type="Proteomes" id="UP000663873">
    <property type="component" value="Unassembled WGS sequence"/>
</dbReference>
<accession>A0A821YLD0</accession>
<dbReference type="EMBL" id="CAJOBP010096614">
    <property type="protein sequence ID" value="CAF4964142.1"/>
    <property type="molecule type" value="Genomic_DNA"/>
</dbReference>
<feature type="non-terminal residue" evidence="1">
    <location>
        <position position="1"/>
    </location>
</feature>
<protein>
    <submittedName>
        <fullName evidence="1">Uncharacterized protein</fullName>
    </submittedName>
</protein>
<evidence type="ECO:0000313" key="2">
    <source>
        <dbReference type="Proteomes" id="UP000663873"/>
    </source>
</evidence>
<comment type="caution">
    <text evidence="1">The sequence shown here is derived from an EMBL/GenBank/DDBJ whole genome shotgun (WGS) entry which is preliminary data.</text>
</comment>
<keyword evidence="2" id="KW-1185">Reference proteome</keyword>
<name>A0A821YLD0_9BILA</name>
<dbReference type="AlphaFoldDB" id="A0A821YLD0"/>
<reference evidence="1" key="1">
    <citation type="submission" date="2021-02" db="EMBL/GenBank/DDBJ databases">
        <authorList>
            <person name="Nowell W R."/>
        </authorList>
    </citation>
    <scope>NUCLEOTIDE SEQUENCE</scope>
</reference>